<dbReference type="Proteomes" id="UP000704712">
    <property type="component" value="Unassembled WGS sequence"/>
</dbReference>
<dbReference type="EMBL" id="JAACNO010000374">
    <property type="protein sequence ID" value="KAF4148007.1"/>
    <property type="molecule type" value="Genomic_DNA"/>
</dbReference>
<reference evidence="2" key="1">
    <citation type="submission" date="2020-03" db="EMBL/GenBank/DDBJ databases">
        <title>Hybrid Assembly of Korean Phytophthora infestans isolates.</title>
        <authorList>
            <person name="Prokchorchik M."/>
            <person name="Lee Y."/>
            <person name="Seo J."/>
            <person name="Cho J.-H."/>
            <person name="Park Y.-E."/>
            <person name="Jang D.-C."/>
            <person name="Im J.-S."/>
            <person name="Choi J.-G."/>
            <person name="Park H.-J."/>
            <person name="Lee G.-B."/>
            <person name="Lee Y.-G."/>
            <person name="Hong S.-Y."/>
            <person name="Cho K."/>
            <person name="Sohn K.H."/>
        </authorList>
    </citation>
    <scope>NUCLEOTIDE SEQUENCE</scope>
    <source>
        <strain evidence="2">KR_2_A2</strain>
    </source>
</reference>
<proteinExistence type="predicted"/>
<feature type="compositionally biased region" description="Basic residues" evidence="1">
    <location>
        <begin position="48"/>
        <end position="81"/>
    </location>
</feature>
<feature type="compositionally biased region" description="Low complexity" evidence="1">
    <location>
        <begin position="111"/>
        <end position="121"/>
    </location>
</feature>
<dbReference type="AlphaFoldDB" id="A0A8S9V794"/>
<feature type="compositionally biased region" description="Acidic residues" evidence="1">
    <location>
        <begin position="1"/>
        <end position="21"/>
    </location>
</feature>
<accession>A0A8S9V794</accession>
<feature type="region of interest" description="Disordered" evidence="1">
    <location>
        <begin position="1"/>
        <end position="157"/>
    </location>
</feature>
<sequence>MSDDENDDRSFFSDDDSDEAFEPASDSSDTLQCILDEIDAARTGRNGRAPRAHHRPRNQASKRKKSRAQRVKRPEKRRRRRSYVEIIGSGAESVAETSFLPSSDEEHCGDQDQGVDVHVQDPSAAHPEFDARNCGVAGSAKSARLPDPAYQLHPDTD</sequence>
<gene>
    <name evidence="2" type="ORF">GN958_ATG02817</name>
</gene>
<evidence type="ECO:0000256" key="1">
    <source>
        <dbReference type="SAM" id="MobiDB-lite"/>
    </source>
</evidence>
<protein>
    <submittedName>
        <fullName evidence="2">Uncharacterized protein</fullName>
    </submittedName>
</protein>
<evidence type="ECO:0000313" key="3">
    <source>
        <dbReference type="Proteomes" id="UP000704712"/>
    </source>
</evidence>
<evidence type="ECO:0000313" key="2">
    <source>
        <dbReference type="EMBL" id="KAF4148007.1"/>
    </source>
</evidence>
<organism evidence="2 3">
    <name type="scientific">Phytophthora infestans</name>
    <name type="common">Potato late blight agent</name>
    <name type="synonym">Botrytis infestans</name>
    <dbReference type="NCBI Taxonomy" id="4787"/>
    <lineage>
        <taxon>Eukaryota</taxon>
        <taxon>Sar</taxon>
        <taxon>Stramenopiles</taxon>
        <taxon>Oomycota</taxon>
        <taxon>Peronosporomycetes</taxon>
        <taxon>Peronosporales</taxon>
        <taxon>Peronosporaceae</taxon>
        <taxon>Phytophthora</taxon>
    </lineage>
</organism>
<comment type="caution">
    <text evidence="2">The sequence shown here is derived from an EMBL/GenBank/DDBJ whole genome shotgun (WGS) entry which is preliminary data.</text>
</comment>
<name>A0A8S9V794_PHYIN</name>